<name>A0A1S1HTA8_PROST</name>
<evidence type="ECO:0000256" key="5">
    <source>
        <dbReference type="SAM" id="SignalP"/>
    </source>
</evidence>
<evidence type="ECO:0000256" key="2">
    <source>
        <dbReference type="ARBA" id="ARBA00006671"/>
    </source>
</evidence>
<dbReference type="InterPro" id="IPR008966">
    <property type="entry name" value="Adhesion_dom_sf"/>
</dbReference>
<dbReference type="PANTHER" id="PTHR33420">
    <property type="entry name" value="FIMBRIAL SUBUNIT ELFA-RELATED"/>
    <property type="match status" value="1"/>
</dbReference>
<dbReference type="OrthoDB" id="6986861at2"/>
<proteinExistence type="inferred from homology"/>
<dbReference type="GO" id="GO:0009289">
    <property type="term" value="C:pilus"/>
    <property type="evidence" value="ECO:0007669"/>
    <property type="project" value="UniProtKB-SubCell"/>
</dbReference>
<evidence type="ECO:0000313" key="8">
    <source>
        <dbReference type="Proteomes" id="UP000179588"/>
    </source>
</evidence>
<feature type="signal peptide" evidence="5">
    <location>
        <begin position="1"/>
        <end position="28"/>
    </location>
</feature>
<dbReference type="InterPro" id="IPR036937">
    <property type="entry name" value="Adhesion_dom_fimbrial_sf"/>
</dbReference>
<keyword evidence="4" id="KW-0281">Fimbrium</keyword>
<gene>
    <name evidence="7" type="ORF">A3Q29_05875</name>
</gene>
<evidence type="ECO:0000256" key="4">
    <source>
        <dbReference type="ARBA" id="ARBA00023263"/>
    </source>
</evidence>
<keyword evidence="8" id="KW-1185">Reference proteome</keyword>
<evidence type="ECO:0000256" key="3">
    <source>
        <dbReference type="ARBA" id="ARBA00022729"/>
    </source>
</evidence>
<dbReference type="SUPFAM" id="SSF49401">
    <property type="entry name" value="Bacterial adhesins"/>
    <property type="match status" value="1"/>
</dbReference>
<dbReference type="InterPro" id="IPR000259">
    <property type="entry name" value="Adhesion_dom_fimbrial"/>
</dbReference>
<feature type="domain" description="Fimbrial-type adhesion" evidence="6">
    <location>
        <begin position="38"/>
        <end position="148"/>
    </location>
</feature>
<dbReference type="AlphaFoldDB" id="A0A1S1HTA8"/>
<feature type="chain" id="PRO_5010211113" evidence="5">
    <location>
        <begin position="29"/>
        <end position="181"/>
    </location>
</feature>
<dbReference type="GO" id="GO:0043709">
    <property type="term" value="P:cell adhesion involved in single-species biofilm formation"/>
    <property type="evidence" value="ECO:0007669"/>
    <property type="project" value="TreeGrafter"/>
</dbReference>
<dbReference type="Gene3D" id="2.60.40.1090">
    <property type="entry name" value="Fimbrial-type adhesion domain"/>
    <property type="match status" value="1"/>
</dbReference>
<dbReference type="Pfam" id="PF00419">
    <property type="entry name" value="Fimbrial"/>
    <property type="match status" value="1"/>
</dbReference>
<dbReference type="InterPro" id="IPR050263">
    <property type="entry name" value="Bact_Fimbrial_Adh_Pro"/>
</dbReference>
<accession>A0A1S1HTA8</accession>
<protein>
    <submittedName>
        <fullName evidence="7">MrfB protein</fullName>
    </submittedName>
</protein>
<keyword evidence="3 5" id="KW-0732">Signal</keyword>
<evidence type="ECO:0000313" key="7">
    <source>
        <dbReference type="EMBL" id="OHT23590.1"/>
    </source>
</evidence>
<sequence length="181" mass="19390">MEVIVKRTGLLNVALLSIGAFGVNLAQAAPEEIWGKVNMQGSIVDTACAIDTGSYEQSIDMGILPMGLLRQVGHGPVQPFSITLIGCQLTPKDGDNWQTFSVTFDGPANGQWFTVSGAAKGVALSLQDASGQIVQPGLATPKQEIKPGNHVLNYGLRLVSDETPLRPGEYQTAIRFKLDYY</sequence>
<dbReference type="PANTHER" id="PTHR33420:SF3">
    <property type="entry name" value="FIMBRIAL SUBUNIT ELFA"/>
    <property type="match status" value="1"/>
</dbReference>
<organism evidence="7 8">
    <name type="scientific">Providencia stuartii</name>
    <dbReference type="NCBI Taxonomy" id="588"/>
    <lineage>
        <taxon>Bacteria</taxon>
        <taxon>Pseudomonadati</taxon>
        <taxon>Pseudomonadota</taxon>
        <taxon>Gammaproteobacteria</taxon>
        <taxon>Enterobacterales</taxon>
        <taxon>Morganellaceae</taxon>
        <taxon>Providencia</taxon>
    </lineage>
</organism>
<evidence type="ECO:0000256" key="1">
    <source>
        <dbReference type="ARBA" id="ARBA00004561"/>
    </source>
</evidence>
<dbReference type="EMBL" id="LVIE01000179">
    <property type="protein sequence ID" value="OHT23590.1"/>
    <property type="molecule type" value="Genomic_DNA"/>
</dbReference>
<reference evidence="7 8" key="1">
    <citation type="submission" date="2016-03" db="EMBL/GenBank/DDBJ databases">
        <title>Genome sequence of Providencia stuartii strain, isolated from the salivary glands of larval Lucilia sericata.</title>
        <authorList>
            <person name="Yuan Y."/>
            <person name="Zhang Y."/>
            <person name="Fu S."/>
            <person name="Crippen T.L."/>
            <person name="Visi D."/>
            <person name="Benbow M.E."/>
            <person name="Allen M."/>
            <person name="Tomberlin J.K."/>
            <person name="Sze S.-H."/>
            <person name="Tarone A.M."/>
        </authorList>
    </citation>
    <scope>NUCLEOTIDE SEQUENCE [LARGE SCALE GENOMIC DNA]</scope>
    <source>
        <strain evidence="7 8">Crippen</strain>
    </source>
</reference>
<comment type="similarity">
    <text evidence="2">Belongs to the fimbrial protein family.</text>
</comment>
<evidence type="ECO:0000259" key="6">
    <source>
        <dbReference type="Pfam" id="PF00419"/>
    </source>
</evidence>
<dbReference type="Proteomes" id="UP000179588">
    <property type="component" value="Unassembled WGS sequence"/>
</dbReference>
<comment type="subcellular location">
    <subcellularLocation>
        <location evidence="1">Fimbrium</location>
    </subcellularLocation>
</comment>
<comment type="caution">
    <text evidence="7">The sequence shown here is derived from an EMBL/GenBank/DDBJ whole genome shotgun (WGS) entry which is preliminary data.</text>
</comment>